<accession>A0ABU5EHD2</accession>
<evidence type="ECO:0000313" key="3">
    <source>
        <dbReference type="Proteomes" id="UP001279642"/>
    </source>
</evidence>
<dbReference type="RefSeq" id="WP_320510366.1">
    <property type="nucleotide sequence ID" value="NZ_JAXCLW010000008.1"/>
</dbReference>
<reference evidence="2 3" key="1">
    <citation type="journal article" date="2016" name="Antonie Van Leeuwenhoek">
        <title>Dongia soli sp. nov., isolated from soil from Dokdo, Korea.</title>
        <authorList>
            <person name="Kim D.U."/>
            <person name="Lee H."/>
            <person name="Kim H."/>
            <person name="Kim S.G."/>
            <person name="Ka J.O."/>
        </authorList>
    </citation>
    <scope>NUCLEOTIDE SEQUENCE [LARGE SCALE GENOMIC DNA]</scope>
    <source>
        <strain evidence="2 3">D78</strain>
    </source>
</reference>
<evidence type="ECO:0000313" key="2">
    <source>
        <dbReference type="EMBL" id="MDY0885292.1"/>
    </source>
</evidence>
<dbReference type="Proteomes" id="UP001279642">
    <property type="component" value="Unassembled WGS sequence"/>
</dbReference>
<proteinExistence type="predicted"/>
<keyword evidence="1" id="KW-0175">Coiled coil</keyword>
<gene>
    <name evidence="2" type="ORF">SMD27_20790</name>
</gene>
<protein>
    <submittedName>
        <fullName evidence="2">Uncharacterized protein</fullName>
    </submittedName>
</protein>
<sequence length="88" mass="10034">MSEATKHIGRVCKLFPDWADEVLRLAMKSESFRSACEDYGIAVQALGLLTARNLAQDEKKIEEYRVLVAELEKELECELLTFRRGDEG</sequence>
<organism evidence="2 3">
    <name type="scientific">Dongia soli</name>
    <dbReference type="NCBI Taxonomy" id="600628"/>
    <lineage>
        <taxon>Bacteria</taxon>
        <taxon>Pseudomonadati</taxon>
        <taxon>Pseudomonadota</taxon>
        <taxon>Alphaproteobacteria</taxon>
        <taxon>Rhodospirillales</taxon>
        <taxon>Dongiaceae</taxon>
        <taxon>Dongia</taxon>
    </lineage>
</organism>
<keyword evidence="3" id="KW-1185">Reference proteome</keyword>
<name>A0ABU5EHD2_9PROT</name>
<evidence type="ECO:0000256" key="1">
    <source>
        <dbReference type="SAM" id="Coils"/>
    </source>
</evidence>
<dbReference type="EMBL" id="JAXCLW010000008">
    <property type="protein sequence ID" value="MDY0885292.1"/>
    <property type="molecule type" value="Genomic_DNA"/>
</dbReference>
<feature type="coiled-coil region" evidence="1">
    <location>
        <begin position="54"/>
        <end position="81"/>
    </location>
</feature>
<comment type="caution">
    <text evidence="2">The sequence shown here is derived from an EMBL/GenBank/DDBJ whole genome shotgun (WGS) entry which is preliminary data.</text>
</comment>